<organism evidence="2 3">
    <name type="scientific">Streptomyces triticagri</name>
    <dbReference type="NCBI Taxonomy" id="2293568"/>
    <lineage>
        <taxon>Bacteria</taxon>
        <taxon>Bacillati</taxon>
        <taxon>Actinomycetota</taxon>
        <taxon>Actinomycetes</taxon>
        <taxon>Kitasatosporales</taxon>
        <taxon>Streptomycetaceae</taxon>
        <taxon>Streptomyces</taxon>
    </lineage>
</organism>
<sequence>MDTPDIGIPEQLARRLSMPEQHEYLRDRHARPKVSRRSALAGGLVTAAAAGGAGLLIGGADSAGAAGPGAAPAAAG</sequence>
<dbReference type="AlphaFoldDB" id="A0A372LYC1"/>
<comment type="caution">
    <text evidence="2">The sequence shown here is derived from an EMBL/GenBank/DDBJ whole genome shotgun (WGS) entry which is preliminary data.</text>
</comment>
<reference evidence="2 3" key="1">
    <citation type="submission" date="2018-08" db="EMBL/GenBank/DDBJ databases">
        <title>Isolation, diversity and antifungal activity of Actinobacteria from wheat.</title>
        <authorList>
            <person name="Han C."/>
        </authorList>
    </citation>
    <scope>NUCLEOTIDE SEQUENCE [LARGE SCALE GENOMIC DNA]</scope>
    <source>
        <strain evidence="2 3">NEAU-YY421</strain>
    </source>
</reference>
<accession>A0A372LYC1</accession>
<dbReference type="EMBL" id="QUAK01000192">
    <property type="protein sequence ID" value="RFU83678.1"/>
    <property type="molecule type" value="Genomic_DNA"/>
</dbReference>
<proteinExistence type="predicted"/>
<gene>
    <name evidence="2" type="ORF">DY218_26520</name>
</gene>
<feature type="region of interest" description="Disordered" evidence="1">
    <location>
        <begin position="1"/>
        <end position="20"/>
    </location>
</feature>
<evidence type="ECO:0000313" key="3">
    <source>
        <dbReference type="Proteomes" id="UP000263094"/>
    </source>
</evidence>
<dbReference type="InterPro" id="IPR006311">
    <property type="entry name" value="TAT_signal"/>
</dbReference>
<name>A0A372LYC1_9ACTN</name>
<evidence type="ECO:0000256" key="1">
    <source>
        <dbReference type="SAM" id="MobiDB-lite"/>
    </source>
</evidence>
<keyword evidence="3" id="KW-1185">Reference proteome</keyword>
<evidence type="ECO:0000313" key="2">
    <source>
        <dbReference type="EMBL" id="RFU83678.1"/>
    </source>
</evidence>
<protein>
    <submittedName>
        <fullName evidence="2">Phosphoesterase</fullName>
    </submittedName>
</protein>
<dbReference type="PROSITE" id="PS51318">
    <property type="entry name" value="TAT"/>
    <property type="match status" value="1"/>
</dbReference>
<feature type="non-terminal residue" evidence="2">
    <location>
        <position position="76"/>
    </location>
</feature>
<dbReference type="Proteomes" id="UP000263094">
    <property type="component" value="Unassembled WGS sequence"/>
</dbReference>